<gene>
    <name evidence="9" type="ORF">Enr8_40740</name>
</gene>
<dbReference type="InterPro" id="IPR002898">
    <property type="entry name" value="MotA_ExbB_proton_chnl"/>
</dbReference>
<evidence type="ECO:0000313" key="10">
    <source>
        <dbReference type="Proteomes" id="UP000318878"/>
    </source>
</evidence>
<feature type="transmembrane region" description="Helical" evidence="7">
    <location>
        <begin position="12"/>
        <end position="33"/>
    </location>
</feature>
<feature type="transmembrane region" description="Helical" evidence="7">
    <location>
        <begin position="117"/>
        <end position="142"/>
    </location>
</feature>
<sequence>MDISGLTEIFGYIIYGVLGLIALWGAFCVIVVWMRVAEKRFRNEAEQDEFLDAVEEPLARGNYDAAEELCEDDPRAVPQLALLALHMRDNSYAQIKQMMLDRFQRDVLSDLEYRLSWVYTVIKGAPMVGLLGTVVGMMGAFGKLAAGESGGTDIATQMAEDISLALITTASGLAIAIPLVFCTASINVRIRKMEDLVGVGVTRFLGALRERLSREA</sequence>
<dbReference type="Pfam" id="PF01618">
    <property type="entry name" value="MotA_ExbB"/>
    <property type="match status" value="1"/>
</dbReference>
<evidence type="ECO:0000256" key="3">
    <source>
        <dbReference type="ARBA" id="ARBA00022692"/>
    </source>
</evidence>
<dbReference type="OrthoDB" id="9809716at2"/>
<dbReference type="PANTHER" id="PTHR30625">
    <property type="entry name" value="PROTEIN TOLQ"/>
    <property type="match status" value="1"/>
</dbReference>
<evidence type="ECO:0000256" key="4">
    <source>
        <dbReference type="ARBA" id="ARBA00022989"/>
    </source>
</evidence>
<dbReference type="GO" id="GO:0017038">
    <property type="term" value="P:protein import"/>
    <property type="evidence" value="ECO:0007669"/>
    <property type="project" value="TreeGrafter"/>
</dbReference>
<keyword evidence="10" id="KW-1185">Reference proteome</keyword>
<evidence type="ECO:0000256" key="1">
    <source>
        <dbReference type="ARBA" id="ARBA00004651"/>
    </source>
</evidence>
<keyword evidence="5 7" id="KW-0472">Membrane</keyword>
<dbReference type="GO" id="GO:0005886">
    <property type="term" value="C:plasma membrane"/>
    <property type="evidence" value="ECO:0007669"/>
    <property type="project" value="UniProtKB-SubCell"/>
</dbReference>
<evidence type="ECO:0000259" key="8">
    <source>
        <dbReference type="Pfam" id="PF01618"/>
    </source>
</evidence>
<organism evidence="9 10">
    <name type="scientific">Blastopirellula retiformator</name>
    <dbReference type="NCBI Taxonomy" id="2527970"/>
    <lineage>
        <taxon>Bacteria</taxon>
        <taxon>Pseudomonadati</taxon>
        <taxon>Planctomycetota</taxon>
        <taxon>Planctomycetia</taxon>
        <taxon>Pirellulales</taxon>
        <taxon>Pirellulaceae</taxon>
        <taxon>Blastopirellula</taxon>
    </lineage>
</organism>
<evidence type="ECO:0000256" key="2">
    <source>
        <dbReference type="ARBA" id="ARBA00022475"/>
    </source>
</evidence>
<dbReference type="AlphaFoldDB" id="A0A5C5V336"/>
<reference evidence="9 10" key="1">
    <citation type="submission" date="2019-02" db="EMBL/GenBank/DDBJ databases">
        <title>Deep-cultivation of Planctomycetes and their phenomic and genomic characterization uncovers novel biology.</title>
        <authorList>
            <person name="Wiegand S."/>
            <person name="Jogler M."/>
            <person name="Boedeker C."/>
            <person name="Pinto D."/>
            <person name="Vollmers J."/>
            <person name="Rivas-Marin E."/>
            <person name="Kohn T."/>
            <person name="Peeters S.H."/>
            <person name="Heuer A."/>
            <person name="Rast P."/>
            <person name="Oberbeckmann S."/>
            <person name="Bunk B."/>
            <person name="Jeske O."/>
            <person name="Meyerdierks A."/>
            <person name="Storesund J.E."/>
            <person name="Kallscheuer N."/>
            <person name="Luecker S."/>
            <person name="Lage O.M."/>
            <person name="Pohl T."/>
            <person name="Merkel B.J."/>
            <person name="Hornburger P."/>
            <person name="Mueller R.-W."/>
            <person name="Bruemmer F."/>
            <person name="Labrenz M."/>
            <person name="Spormann A.M."/>
            <person name="Op Den Camp H."/>
            <person name="Overmann J."/>
            <person name="Amann R."/>
            <person name="Jetten M.S.M."/>
            <person name="Mascher T."/>
            <person name="Medema M.H."/>
            <person name="Devos D.P."/>
            <person name="Kaster A.-K."/>
            <person name="Ovreas L."/>
            <person name="Rohde M."/>
            <person name="Galperin M.Y."/>
            <person name="Jogler C."/>
        </authorList>
    </citation>
    <scope>NUCLEOTIDE SEQUENCE [LARGE SCALE GENOMIC DNA]</scope>
    <source>
        <strain evidence="9 10">Enr8</strain>
    </source>
</reference>
<accession>A0A5C5V336</accession>
<name>A0A5C5V336_9BACT</name>
<evidence type="ECO:0000256" key="6">
    <source>
        <dbReference type="RuleBase" id="RU004057"/>
    </source>
</evidence>
<keyword evidence="6" id="KW-0653">Protein transport</keyword>
<dbReference type="InterPro" id="IPR050790">
    <property type="entry name" value="ExbB/TolQ_transport"/>
</dbReference>
<comment type="caution">
    <text evidence="9">The sequence shown here is derived from an EMBL/GenBank/DDBJ whole genome shotgun (WGS) entry which is preliminary data.</text>
</comment>
<keyword evidence="6" id="KW-0813">Transport</keyword>
<dbReference type="RefSeq" id="WP_146434892.1">
    <property type="nucleotide sequence ID" value="NZ_SJPF01000004.1"/>
</dbReference>
<keyword evidence="2" id="KW-1003">Cell membrane</keyword>
<proteinExistence type="inferred from homology"/>
<comment type="similarity">
    <text evidence="6">Belongs to the exbB/tolQ family.</text>
</comment>
<dbReference type="Proteomes" id="UP000318878">
    <property type="component" value="Unassembled WGS sequence"/>
</dbReference>
<evidence type="ECO:0000256" key="7">
    <source>
        <dbReference type="SAM" id="Phobius"/>
    </source>
</evidence>
<protein>
    <submittedName>
        <fullName evidence="9">Colicin uptake protein TolQ</fullName>
    </submittedName>
</protein>
<comment type="subcellular location">
    <subcellularLocation>
        <location evidence="1">Cell membrane</location>
        <topology evidence="1">Multi-pass membrane protein</topology>
    </subcellularLocation>
    <subcellularLocation>
        <location evidence="6">Membrane</location>
        <topology evidence="6">Multi-pass membrane protein</topology>
    </subcellularLocation>
</comment>
<dbReference type="EMBL" id="SJPF01000004">
    <property type="protein sequence ID" value="TWT32147.1"/>
    <property type="molecule type" value="Genomic_DNA"/>
</dbReference>
<evidence type="ECO:0000313" key="9">
    <source>
        <dbReference type="EMBL" id="TWT32147.1"/>
    </source>
</evidence>
<feature type="domain" description="MotA/TolQ/ExbB proton channel" evidence="8">
    <location>
        <begin position="91"/>
        <end position="194"/>
    </location>
</feature>
<dbReference type="PANTHER" id="PTHR30625:SF17">
    <property type="entry name" value="TOLQ-RELATED"/>
    <property type="match status" value="1"/>
</dbReference>
<evidence type="ECO:0000256" key="5">
    <source>
        <dbReference type="ARBA" id="ARBA00023136"/>
    </source>
</evidence>
<feature type="transmembrane region" description="Helical" evidence="7">
    <location>
        <begin position="162"/>
        <end position="184"/>
    </location>
</feature>
<keyword evidence="3 7" id="KW-0812">Transmembrane</keyword>
<keyword evidence="4 7" id="KW-1133">Transmembrane helix</keyword>